<dbReference type="EMBL" id="UFSW01000001">
    <property type="protein sequence ID" value="SUU98622.1"/>
    <property type="molecule type" value="Genomic_DNA"/>
</dbReference>
<keyword evidence="3" id="KW-0812">Transmembrane</keyword>
<dbReference type="Pfam" id="PF10145">
    <property type="entry name" value="PhageMin_Tail"/>
    <property type="match status" value="1"/>
</dbReference>
<protein>
    <submittedName>
        <fullName evidence="5">Phage-related minor tail protein</fullName>
    </submittedName>
</protein>
<evidence type="ECO:0000256" key="1">
    <source>
        <dbReference type="ARBA" id="ARBA00022612"/>
    </source>
</evidence>
<feature type="transmembrane region" description="Helical" evidence="3">
    <location>
        <begin position="512"/>
        <end position="535"/>
    </location>
</feature>
<feature type="transmembrane region" description="Helical" evidence="3">
    <location>
        <begin position="634"/>
        <end position="656"/>
    </location>
</feature>
<organism evidence="5 6">
    <name type="scientific">Avibacterium paragallinarum</name>
    <name type="common">Haemophilus gallinarum</name>
    <dbReference type="NCBI Taxonomy" id="728"/>
    <lineage>
        <taxon>Bacteria</taxon>
        <taxon>Pseudomonadati</taxon>
        <taxon>Pseudomonadota</taxon>
        <taxon>Gammaproteobacteria</taxon>
        <taxon>Pasteurellales</taxon>
        <taxon>Pasteurellaceae</taxon>
        <taxon>Avibacterium</taxon>
    </lineage>
</organism>
<evidence type="ECO:0000313" key="6">
    <source>
        <dbReference type="Proteomes" id="UP000254620"/>
    </source>
</evidence>
<feature type="domain" description="Phage tail tape measure protein" evidence="4">
    <location>
        <begin position="186"/>
        <end position="386"/>
    </location>
</feature>
<proteinExistence type="predicted"/>
<keyword evidence="3" id="KW-1133">Transmembrane helix</keyword>
<evidence type="ECO:0000313" key="5">
    <source>
        <dbReference type="EMBL" id="SUU98622.1"/>
    </source>
</evidence>
<dbReference type="InterPro" id="IPR010090">
    <property type="entry name" value="Phage_tape_meas"/>
</dbReference>
<keyword evidence="2" id="KW-0175">Coiled coil</keyword>
<gene>
    <name evidence="5" type="ORF">NCTC10926_02059</name>
</gene>
<dbReference type="NCBIfam" id="TIGR01760">
    <property type="entry name" value="tape_meas_TP901"/>
    <property type="match status" value="1"/>
</dbReference>
<evidence type="ECO:0000256" key="3">
    <source>
        <dbReference type="SAM" id="Phobius"/>
    </source>
</evidence>
<keyword evidence="3" id="KW-0472">Membrane</keyword>
<dbReference type="RefSeq" id="WP_115615701.1">
    <property type="nucleotide sequence ID" value="NZ_UFSW01000001.1"/>
</dbReference>
<dbReference type="AlphaFoldDB" id="A0A380X5V4"/>
<dbReference type="Proteomes" id="UP000254620">
    <property type="component" value="Unassembled WGS sequence"/>
</dbReference>
<name>A0A380X5V4_AVIPA</name>
<evidence type="ECO:0000259" key="4">
    <source>
        <dbReference type="Pfam" id="PF10145"/>
    </source>
</evidence>
<keyword evidence="1" id="KW-1188">Viral release from host cell</keyword>
<dbReference type="PANTHER" id="PTHR37813">
    <property type="entry name" value="FELS-2 PROPHAGE PROTEIN"/>
    <property type="match status" value="1"/>
</dbReference>
<reference evidence="5 6" key="1">
    <citation type="submission" date="2018-06" db="EMBL/GenBank/DDBJ databases">
        <authorList>
            <consortium name="Pathogen Informatics"/>
            <person name="Doyle S."/>
        </authorList>
    </citation>
    <scope>NUCLEOTIDE SEQUENCE [LARGE SCALE GENOMIC DNA]</scope>
    <source>
        <strain evidence="5 6">NCTC10926</strain>
    </source>
</reference>
<dbReference type="PANTHER" id="PTHR37813:SF1">
    <property type="entry name" value="FELS-2 PROPHAGE PROTEIN"/>
    <property type="match status" value="1"/>
</dbReference>
<evidence type="ECO:0000256" key="2">
    <source>
        <dbReference type="SAM" id="Coils"/>
    </source>
</evidence>
<feature type="coiled-coil region" evidence="2">
    <location>
        <begin position="51"/>
        <end position="103"/>
    </location>
</feature>
<accession>A0A380X5V4</accession>
<sequence length="955" mass="104220">MANNLAIGMVIGAALSSGFKSTFSSARKSLENLGNAISKSQQSHQKLGAELGELRQKQAQLYAEMSKASRKGGTGLALLRADYDKLTNKITAVKRKQQEYTKAIEQSFKIQSKLTNSIHLQEKNHAFRERQKSTFSSNLMAGTAMAATGFGVMKTFMEQEDAATDLKIAMMKMDGSVGAFNEISKIAKELGRDLPGTTKDFYRLAQALKKQGISDSVLKGGALKTSAELNVLLEMDQQAGGEFLAKFMESHRLSESELPQAADYLQRAMYAGGLSKEQMYESMKYYAPKLNSMKLTGAENTEKILAIEAMAGQQGLEGSTFGTGLNMMLSRMNKGPEMLRMATKGMKAEARDIMEASGVEFNFWDKNGAFKGVDGMLAEMQKFEQIRAKFGDKGVGLVAEELFGIEGGRLADILAQKGAKGLDEMLIKMREQASLQDRIKLKTSTLSAALESLGGVWDAAVGSLGAVFGQDIKNWANSLQEAIEKYTPLIAQNKELIKTVVGGVAGFIGFKLALSGLGIIASSVLSPVLSLIVGIRKFKTLVAMLRLKQVTGELTAFGKGAKYTARLLKSMKSGAIRTFTASWRGLKTISSGVVWGMRWLLSGFSSLGKLLGGGLLRGVNVIGKAFLWLGRAMLMNPIGLIITGIALGAFLIYQYWEPISAWFSEKWTVVSGIFSNAWNGISQYCSQTWESIKTFFSSGIGNITASILSWSPLALFQQVFSTVLSWFGIDIPNQFTNFGKNMIDGLVNGIRNAWEGAKEIVSELGNGIKGWFAEKLGIHSPSRVFKGYGVNVVEGLAIGMANAQPLATEASKNLSSAVKFEPVLNNVETVFKPLLSEKKGFFGTLWDDIKFGANFIGNLLGINQPIYFRTPDFNPASGQNSSILRDYQPINRNVVTSNESNHNNGIVVNFNPTINVSATQSQDMLEQVQQGLNMSLVEFERLLNRVLDQRQRRAY</sequence>